<feature type="transmembrane region" description="Helical" evidence="1">
    <location>
        <begin position="28"/>
        <end position="47"/>
    </location>
</feature>
<proteinExistence type="predicted"/>
<gene>
    <name evidence="2" type="ORF">CWB98_04605</name>
</gene>
<evidence type="ECO:0000256" key="1">
    <source>
        <dbReference type="SAM" id="Phobius"/>
    </source>
</evidence>
<comment type="caution">
    <text evidence="2">The sequence shown here is derived from an EMBL/GenBank/DDBJ whole genome shotgun (WGS) entry which is preliminary data.</text>
</comment>
<reference evidence="3" key="2">
    <citation type="submission" date="2019-06" db="EMBL/GenBank/DDBJ databases">
        <title>Co-occurence of chitin degradation, pigmentation and bioactivity in marine Pseudoalteromonas.</title>
        <authorList>
            <person name="Sonnenschein E.C."/>
            <person name="Bech P.K."/>
        </authorList>
    </citation>
    <scope>NUCLEOTIDE SEQUENCE [LARGE SCALE GENOMIC DNA]</scope>
    <source>
        <strain evidence="3">S2599</strain>
    </source>
</reference>
<dbReference type="Proteomes" id="UP000306719">
    <property type="component" value="Unassembled WGS sequence"/>
</dbReference>
<name>A0A5S3X3E1_9GAMM</name>
<reference evidence="2 3" key="1">
    <citation type="submission" date="2018-01" db="EMBL/GenBank/DDBJ databases">
        <authorList>
            <person name="Paulsen S."/>
            <person name="Gram L.K."/>
        </authorList>
    </citation>
    <scope>NUCLEOTIDE SEQUENCE [LARGE SCALE GENOMIC DNA]</scope>
    <source>
        <strain evidence="2 3">S2599</strain>
    </source>
</reference>
<keyword evidence="1" id="KW-0472">Membrane</keyword>
<dbReference type="AlphaFoldDB" id="A0A5S3X3E1"/>
<organism evidence="2 3">
    <name type="scientific">Pseudoalteromonas rubra</name>
    <dbReference type="NCBI Taxonomy" id="43658"/>
    <lineage>
        <taxon>Bacteria</taxon>
        <taxon>Pseudomonadati</taxon>
        <taxon>Pseudomonadota</taxon>
        <taxon>Gammaproteobacteria</taxon>
        <taxon>Alteromonadales</taxon>
        <taxon>Pseudoalteromonadaceae</taxon>
        <taxon>Pseudoalteromonas</taxon>
    </lineage>
</organism>
<evidence type="ECO:0000313" key="3">
    <source>
        <dbReference type="Proteomes" id="UP000306719"/>
    </source>
</evidence>
<sequence length="61" mass="7392">MYWLLFLCKLRKHKVNQVTRSLKKVRELIFIIFAKIFTINGFLAEFVHEIAVKKFSRLFAF</sequence>
<dbReference type="EMBL" id="PNCJ01000007">
    <property type="protein sequence ID" value="TMP38970.1"/>
    <property type="molecule type" value="Genomic_DNA"/>
</dbReference>
<keyword evidence="1" id="KW-1133">Transmembrane helix</keyword>
<evidence type="ECO:0000313" key="2">
    <source>
        <dbReference type="EMBL" id="TMP38970.1"/>
    </source>
</evidence>
<keyword evidence="1" id="KW-0812">Transmembrane</keyword>
<accession>A0A5S3X3E1</accession>
<protein>
    <submittedName>
        <fullName evidence="2">Uncharacterized protein</fullName>
    </submittedName>
</protein>